<dbReference type="SUPFAM" id="SSF48008">
    <property type="entry name" value="GntR ligand-binding domain-like"/>
    <property type="match status" value="1"/>
</dbReference>
<dbReference type="PANTHER" id="PTHR43537">
    <property type="entry name" value="TRANSCRIPTIONAL REGULATOR, GNTR FAMILY"/>
    <property type="match status" value="1"/>
</dbReference>
<gene>
    <name evidence="5" type="ORF">E1832_09815</name>
</gene>
<dbReference type="Proteomes" id="UP000295301">
    <property type="component" value="Unassembled WGS sequence"/>
</dbReference>
<keyword evidence="1" id="KW-0805">Transcription regulation</keyword>
<accession>A0A4R5V9C5</accession>
<reference evidence="5 6" key="1">
    <citation type="submission" date="2019-03" db="EMBL/GenBank/DDBJ databases">
        <title>Ruegeria lutea sp. nov., a novel strain, isolated from marine sediment, the Masan Bay, South Korea.</title>
        <authorList>
            <person name="Kim J."/>
            <person name="Kim D.-Y."/>
            <person name="Lee S.-S."/>
        </authorList>
    </citation>
    <scope>NUCLEOTIDE SEQUENCE [LARGE SCALE GENOMIC DNA]</scope>
    <source>
        <strain evidence="5 6">318-1</strain>
    </source>
</reference>
<protein>
    <submittedName>
        <fullName evidence="5">FCD domain-containing protein</fullName>
    </submittedName>
</protein>
<keyword evidence="3" id="KW-0804">Transcription</keyword>
<organism evidence="5 6">
    <name type="scientific">Antarcticimicrobium luteum</name>
    <dbReference type="NCBI Taxonomy" id="2547397"/>
    <lineage>
        <taxon>Bacteria</taxon>
        <taxon>Pseudomonadati</taxon>
        <taxon>Pseudomonadota</taxon>
        <taxon>Alphaproteobacteria</taxon>
        <taxon>Rhodobacterales</taxon>
        <taxon>Paracoccaceae</taxon>
        <taxon>Antarcticimicrobium</taxon>
    </lineage>
</organism>
<dbReference type="InterPro" id="IPR008920">
    <property type="entry name" value="TF_FadR/GntR_C"/>
</dbReference>
<feature type="domain" description="HTH gntR-type" evidence="4">
    <location>
        <begin position="11"/>
        <end position="78"/>
    </location>
</feature>
<evidence type="ECO:0000259" key="4">
    <source>
        <dbReference type="PROSITE" id="PS50949"/>
    </source>
</evidence>
<dbReference type="SUPFAM" id="SSF46785">
    <property type="entry name" value="Winged helix' DNA-binding domain"/>
    <property type="match status" value="1"/>
</dbReference>
<proteinExistence type="predicted"/>
<dbReference type="GO" id="GO:0003700">
    <property type="term" value="F:DNA-binding transcription factor activity"/>
    <property type="evidence" value="ECO:0007669"/>
    <property type="project" value="InterPro"/>
</dbReference>
<evidence type="ECO:0000313" key="6">
    <source>
        <dbReference type="Proteomes" id="UP000295301"/>
    </source>
</evidence>
<dbReference type="InterPro" id="IPR036390">
    <property type="entry name" value="WH_DNA-bd_sf"/>
</dbReference>
<dbReference type="PANTHER" id="PTHR43537:SF20">
    <property type="entry name" value="HTH-TYPE TRANSCRIPTIONAL REPRESSOR GLAR"/>
    <property type="match status" value="1"/>
</dbReference>
<evidence type="ECO:0000256" key="3">
    <source>
        <dbReference type="ARBA" id="ARBA00023163"/>
    </source>
</evidence>
<dbReference type="Pfam" id="PF07729">
    <property type="entry name" value="FCD"/>
    <property type="match status" value="1"/>
</dbReference>
<dbReference type="OrthoDB" id="8638122at2"/>
<name>A0A4R5V9C5_9RHOB</name>
<keyword evidence="6" id="KW-1185">Reference proteome</keyword>
<dbReference type="EMBL" id="SMUV01000063">
    <property type="protein sequence ID" value="TDK48738.1"/>
    <property type="molecule type" value="Genomic_DNA"/>
</dbReference>
<dbReference type="SMART" id="SM00895">
    <property type="entry name" value="FCD"/>
    <property type="match status" value="1"/>
</dbReference>
<dbReference type="PROSITE" id="PS50949">
    <property type="entry name" value="HTH_GNTR"/>
    <property type="match status" value="1"/>
</dbReference>
<evidence type="ECO:0000256" key="2">
    <source>
        <dbReference type="ARBA" id="ARBA00023125"/>
    </source>
</evidence>
<dbReference type="Gene3D" id="1.10.10.10">
    <property type="entry name" value="Winged helix-like DNA-binding domain superfamily/Winged helix DNA-binding domain"/>
    <property type="match status" value="1"/>
</dbReference>
<dbReference type="InterPro" id="IPR011711">
    <property type="entry name" value="GntR_C"/>
</dbReference>
<sequence>MVFGRDAREDETVVAMLASAVRRDISFGALQPNQKLKIEELRQRYGGSNHSMRETLRMLSAEGLVEATAQRGFRVTSATEDDLRDILMVRAEIEKLALGLAIAHGTVAWEGRVIAAHHALRKAEEAVQTTPDDLTALEWDEACRAFSATLIEACGSPRLTDLQRKFFDQSRRFRLALLREGMLDFGARETRQKALLDAVLARDAGTAIAALEQEIEAELRSGGESPETATDQ</sequence>
<dbReference type="GO" id="GO:0003677">
    <property type="term" value="F:DNA binding"/>
    <property type="evidence" value="ECO:0007669"/>
    <property type="project" value="UniProtKB-KW"/>
</dbReference>
<dbReference type="Pfam" id="PF00392">
    <property type="entry name" value="GntR"/>
    <property type="match status" value="1"/>
</dbReference>
<dbReference type="AlphaFoldDB" id="A0A4R5V9C5"/>
<evidence type="ECO:0000256" key="1">
    <source>
        <dbReference type="ARBA" id="ARBA00023015"/>
    </source>
</evidence>
<keyword evidence="2" id="KW-0238">DNA-binding</keyword>
<dbReference type="Gene3D" id="1.20.120.530">
    <property type="entry name" value="GntR ligand-binding domain-like"/>
    <property type="match status" value="1"/>
</dbReference>
<dbReference type="InterPro" id="IPR036388">
    <property type="entry name" value="WH-like_DNA-bd_sf"/>
</dbReference>
<dbReference type="InterPro" id="IPR000524">
    <property type="entry name" value="Tscrpt_reg_HTH_GntR"/>
</dbReference>
<comment type="caution">
    <text evidence="5">The sequence shown here is derived from an EMBL/GenBank/DDBJ whole genome shotgun (WGS) entry which is preliminary data.</text>
</comment>
<dbReference type="RefSeq" id="WP_133359568.1">
    <property type="nucleotide sequence ID" value="NZ_SMUV01000063.1"/>
</dbReference>
<evidence type="ECO:0000313" key="5">
    <source>
        <dbReference type="EMBL" id="TDK48738.1"/>
    </source>
</evidence>
<dbReference type="SMART" id="SM00345">
    <property type="entry name" value="HTH_GNTR"/>
    <property type="match status" value="1"/>
</dbReference>